<dbReference type="InterPro" id="IPR004197">
    <property type="entry name" value="Cellulase_Ig-like"/>
</dbReference>
<dbReference type="Pfam" id="PF02927">
    <property type="entry name" value="CelD_N"/>
    <property type="match status" value="1"/>
</dbReference>
<name>A0A1G7TCU4_9SPHI</name>
<feature type="domain" description="Cellulase Ig-like" evidence="7">
    <location>
        <begin position="42"/>
        <end position="121"/>
    </location>
</feature>
<dbReference type="InterPro" id="IPR013783">
    <property type="entry name" value="Ig-like_fold"/>
</dbReference>
<dbReference type="InterPro" id="IPR014756">
    <property type="entry name" value="Ig_E-set"/>
</dbReference>
<evidence type="ECO:0000259" key="6">
    <source>
        <dbReference type="Pfam" id="PF00759"/>
    </source>
</evidence>
<evidence type="ECO:0000313" key="8">
    <source>
        <dbReference type="EMBL" id="SDG32420.1"/>
    </source>
</evidence>
<gene>
    <name evidence="8" type="ORF">SAMN05192573_10392</name>
</gene>
<evidence type="ECO:0000256" key="4">
    <source>
        <dbReference type="ARBA" id="ARBA00023295"/>
    </source>
</evidence>
<dbReference type="Gene3D" id="1.50.10.10">
    <property type="match status" value="1"/>
</dbReference>
<dbReference type="InterPro" id="IPR001701">
    <property type="entry name" value="Glyco_hydro_9"/>
</dbReference>
<keyword evidence="3" id="KW-0119">Carbohydrate metabolism</keyword>
<dbReference type="CDD" id="cd02850">
    <property type="entry name" value="E_set_Cellulase_N"/>
    <property type="match status" value="1"/>
</dbReference>
<evidence type="ECO:0000256" key="2">
    <source>
        <dbReference type="ARBA" id="ARBA00022801"/>
    </source>
</evidence>
<dbReference type="Proteomes" id="UP000199705">
    <property type="component" value="Unassembled WGS sequence"/>
</dbReference>
<dbReference type="GO" id="GO:0000272">
    <property type="term" value="P:polysaccharide catabolic process"/>
    <property type="evidence" value="ECO:0007669"/>
    <property type="project" value="UniProtKB-KW"/>
</dbReference>
<dbReference type="Gene3D" id="2.60.40.10">
    <property type="entry name" value="Immunoglobulins"/>
    <property type="match status" value="1"/>
</dbReference>
<dbReference type="InterPro" id="IPR012341">
    <property type="entry name" value="6hp_glycosidase-like_sf"/>
</dbReference>
<dbReference type="Pfam" id="PF00759">
    <property type="entry name" value="Glyco_hydro_9"/>
    <property type="match status" value="1"/>
</dbReference>
<keyword evidence="2" id="KW-0378">Hydrolase</keyword>
<evidence type="ECO:0000256" key="5">
    <source>
        <dbReference type="ARBA" id="ARBA00023326"/>
    </source>
</evidence>
<dbReference type="GO" id="GO:0008810">
    <property type="term" value="F:cellulase activity"/>
    <property type="evidence" value="ECO:0007669"/>
    <property type="project" value="InterPro"/>
</dbReference>
<dbReference type="STRING" id="551996.SAMN05192573_10392"/>
<dbReference type="EMBL" id="FNCG01000003">
    <property type="protein sequence ID" value="SDG32420.1"/>
    <property type="molecule type" value="Genomic_DNA"/>
</dbReference>
<dbReference type="AlphaFoldDB" id="A0A1G7TCU4"/>
<keyword evidence="9" id="KW-1185">Reference proteome</keyword>
<protein>
    <submittedName>
        <fullName evidence="8">N-terminal ig-like domain of cellulase</fullName>
    </submittedName>
</protein>
<proteinExistence type="inferred from homology"/>
<sequence>MLKPQGNFLTLYMSLKKHINVLFKATALFWFGLPFFVQAQNIKVVTNHVGYEDNKAKHAVIVADSRLTFTSFNLIDADKGKAVFSGKISYSGPVGKWKNFEFWTLDFSSLTVPGTYKIQFASPKGIISSYPFTIGKNVLEKATISDVVYYFKGQRSSGLLDKADHHLVLPDTTDTIDAHGGWYDATGDYGKHLSHLSFSNYFNPQQICLTAFSLFKTYELLNARSGTDFRQVNRRILDEAMYGADYLVRMQVKNGSFYRSVSSPGPGKLPKDRVIQADEGNYRIKQTKDQSFTKTTSGKNWRTYQASYRSGGGIAIAALAIASAYQTSGEFSNADYLKAAENAFAFLEKENPQMDYDKKENILDDYCALSAATELYKATHKDIYKAAAEMRANNLLNRISLWKKYQNFWRADDKDRPFFHPSDGGLPVISLLYYYPYASTDLQAKIKTAVKKSMEFELAITHEVNNPFGYSRELVQDTLGNRHSAFFFPHGSDASPWWQGENARLGSVATAARMAASLFKDDKTFHDQLSGFAIDQLNWILGLNPFDASMLQGTGHNNPAYGFFGTFEYTNAPGGIVNGITSGFDNEDDIDFNIPYAVSGKDSDWRWAEQWLPHTAWYLLAVSTSD</sequence>
<reference evidence="9" key="1">
    <citation type="submission" date="2016-10" db="EMBL/GenBank/DDBJ databases">
        <authorList>
            <person name="Varghese N."/>
            <person name="Submissions S."/>
        </authorList>
    </citation>
    <scope>NUCLEOTIDE SEQUENCE [LARGE SCALE GENOMIC DNA]</scope>
    <source>
        <strain evidence="9">Gh-67</strain>
    </source>
</reference>
<evidence type="ECO:0000256" key="3">
    <source>
        <dbReference type="ARBA" id="ARBA00023277"/>
    </source>
</evidence>
<comment type="similarity">
    <text evidence="1">Belongs to the glycosyl hydrolase 9 (cellulase E) family.</text>
</comment>
<dbReference type="SUPFAM" id="SSF48208">
    <property type="entry name" value="Six-hairpin glycosidases"/>
    <property type="match status" value="1"/>
</dbReference>
<dbReference type="SUPFAM" id="SSF81296">
    <property type="entry name" value="E set domains"/>
    <property type="match status" value="1"/>
</dbReference>
<accession>A0A1G7TCU4</accession>
<evidence type="ECO:0000313" key="9">
    <source>
        <dbReference type="Proteomes" id="UP000199705"/>
    </source>
</evidence>
<feature type="domain" description="Glycoside hydrolase family 9" evidence="6">
    <location>
        <begin position="144"/>
        <end position="560"/>
    </location>
</feature>
<keyword evidence="5" id="KW-0624">Polysaccharide degradation</keyword>
<dbReference type="InterPro" id="IPR008928">
    <property type="entry name" value="6-hairpin_glycosidase_sf"/>
</dbReference>
<evidence type="ECO:0000259" key="7">
    <source>
        <dbReference type="Pfam" id="PF02927"/>
    </source>
</evidence>
<keyword evidence="4" id="KW-0326">Glycosidase</keyword>
<organism evidence="8 9">
    <name type="scientific">Mucilaginibacter gossypii</name>
    <dbReference type="NCBI Taxonomy" id="551996"/>
    <lineage>
        <taxon>Bacteria</taxon>
        <taxon>Pseudomonadati</taxon>
        <taxon>Bacteroidota</taxon>
        <taxon>Sphingobacteriia</taxon>
        <taxon>Sphingobacteriales</taxon>
        <taxon>Sphingobacteriaceae</taxon>
        <taxon>Mucilaginibacter</taxon>
    </lineage>
</organism>
<dbReference type="PANTHER" id="PTHR22298">
    <property type="entry name" value="ENDO-1,4-BETA-GLUCANASE"/>
    <property type="match status" value="1"/>
</dbReference>
<evidence type="ECO:0000256" key="1">
    <source>
        <dbReference type="ARBA" id="ARBA00007072"/>
    </source>
</evidence>